<feature type="region of interest" description="Disordered" evidence="1">
    <location>
        <begin position="1"/>
        <end position="21"/>
    </location>
</feature>
<evidence type="ECO:0000313" key="3">
    <source>
        <dbReference type="Proteomes" id="UP001283361"/>
    </source>
</evidence>
<organism evidence="2 3">
    <name type="scientific">Elysia crispata</name>
    <name type="common">lettuce slug</name>
    <dbReference type="NCBI Taxonomy" id="231223"/>
    <lineage>
        <taxon>Eukaryota</taxon>
        <taxon>Metazoa</taxon>
        <taxon>Spiralia</taxon>
        <taxon>Lophotrochozoa</taxon>
        <taxon>Mollusca</taxon>
        <taxon>Gastropoda</taxon>
        <taxon>Heterobranchia</taxon>
        <taxon>Euthyneura</taxon>
        <taxon>Panpulmonata</taxon>
        <taxon>Sacoglossa</taxon>
        <taxon>Placobranchoidea</taxon>
        <taxon>Plakobranchidae</taxon>
        <taxon>Elysia</taxon>
    </lineage>
</organism>
<reference evidence="2" key="1">
    <citation type="journal article" date="2023" name="G3 (Bethesda)">
        <title>A reference genome for the long-term kleptoplast-retaining sea slug Elysia crispata morphotype clarki.</title>
        <authorList>
            <person name="Eastman K.E."/>
            <person name="Pendleton A.L."/>
            <person name="Shaikh M.A."/>
            <person name="Suttiyut T."/>
            <person name="Ogas R."/>
            <person name="Tomko P."/>
            <person name="Gavelis G."/>
            <person name="Widhalm J.R."/>
            <person name="Wisecaver J.H."/>
        </authorList>
    </citation>
    <scope>NUCLEOTIDE SEQUENCE</scope>
    <source>
        <strain evidence="2">ECLA1</strain>
    </source>
</reference>
<protein>
    <submittedName>
        <fullName evidence="2">Uncharacterized protein</fullName>
    </submittedName>
</protein>
<keyword evidence="3" id="KW-1185">Reference proteome</keyword>
<evidence type="ECO:0000256" key="1">
    <source>
        <dbReference type="SAM" id="MobiDB-lite"/>
    </source>
</evidence>
<dbReference type="Proteomes" id="UP001283361">
    <property type="component" value="Unassembled WGS sequence"/>
</dbReference>
<sequence length="112" mass="12126">MLLREASIGVNETQKKQKNKVPNLCQQHLHESANTSTTATGVGGNRFAQRGLAVCADINTPTFNHNKCEGSRECTPRPQLMSARGQLRISSGLLLLNTTLPRRIGDPEATAS</sequence>
<evidence type="ECO:0000313" key="2">
    <source>
        <dbReference type="EMBL" id="KAK3746507.1"/>
    </source>
</evidence>
<name>A0AAE0YIF0_9GAST</name>
<dbReference type="AlphaFoldDB" id="A0AAE0YIF0"/>
<comment type="caution">
    <text evidence="2">The sequence shown here is derived from an EMBL/GenBank/DDBJ whole genome shotgun (WGS) entry which is preliminary data.</text>
</comment>
<accession>A0AAE0YIF0</accession>
<dbReference type="EMBL" id="JAWDGP010006140">
    <property type="protein sequence ID" value="KAK3746507.1"/>
    <property type="molecule type" value="Genomic_DNA"/>
</dbReference>
<proteinExistence type="predicted"/>
<gene>
    <name evidence="2" type="ORF">RRG08_007159</name>
</gene>